<keyword evidence="2" id="KW-0238">DNA-binding</keyword>
<dbReference type="SMART" id="SM00347">
    <property type="entry name" value="HTH_MARR"/>
    <property type="match status" value="1"/>
</dbReference>
<dbReference type="PROSITE" id="PS50995">
    <property type="entry name" value="HTH_MARR_2"/>
    <property type="match status" value="1"/>
</dbReference>
<dbReference type="PANTHER" id="PTHR42756:SF2">
    <property type="entry name" value="MARR FAMILY REGULATORY PROTEIN"/>
    <property type="match status" value="1"/>
</dbReference>
<dbReference type="InterPro" id="IPR036388">
    <property type="entry name" value="WH-like_DNA-bd_sf"/>
</dbReference>
<keyword evidence="1" id="KW-0805">Transcription regulation</keyword>
<comment type="caution">
    <text evidence="5">The sequence shown here is derived from an EMBL/GenBank/DDBJ whole genome shotgun (WGS) entry which is preliminary data.</text>
</comment>
<accession>A0A2T0G0P6</accession>
<dbReference type="InterPro" id="IPR036390">
    <property type="entry name" value="WH_DNA-bd_sf"/>
</dbReference>
<dbReference type="CDD" id="cd00090">
    <property type="entry name" value="HTH_ARSR"/>
    <property type="match status" value="1"/>
</dbReference>
<dbReference type="EMBL" id="PVSZ01000015">
    <property type="protein sequence ID" value="PRT69608.1"/>
    <property type="molecule type" value="Genomic_DNA"/>
</dbReference>
<dbReference type="GO" id="GO:0003700">
    <property type="term" value="F:DNA-binding transcription factor activity"/>
    <property type="evidence" value="ECO:0007669"/>
    <property type="project" value="InterPro"/>
</dbReference>
<dbReference type="SUPFAM" id="SSF46785">
    <property type="entry name" value="Winged helix' DNA-binding domain"/>
    <property type="match status" value="1"/>
</dbReference>
<evidence type="ECO:0000256" key="2">
    <source>
        <dbReference type="ARBA" id="ARBA00023125"/>
    </source>
</evidence>
<feature type="domain" description="HTH marR-type" evidence="4">
    <location>
        <begin position="3"/>
        <end position="135"/>
    </location>
</feature>
<evidence type="ECO:0000256" key="3">
    <source>
        <dbReference type="ARBA" id="ARBA00023163"/>
    </source>
</evidence>
<dbReference type="RefSeq" id="WP_049517145.1">
    <property type="nucleotide sequence ID" value="NZ_JAPAHS010000004.1"/>
</dbReference>
<proteinExistence type="predicted"/>
<dbReference type="InterPro" id="IPR000835">
    <property type="entry name" value="HTH_MarR-typ"/>
</dbReference>
<dbReference type="PANTHER" id="PTHR42756">
    <property type="entry name" value="TRANSCRIPTIONAL REGULATOR, MARR"/>
    <property type="match status" value="1"/>
</dbReference>
<organism evidence="5 6">
    <name type="scientific">Streptococcus anginosus</name>
    <dbReference type="NCBI Taxonomy" id="1328"/>
    <lineage>
        <taxon>Bacteria</taxon>
        <taxon>Bacillati</taxon>
        <taxon>Bacillota</taxon>
        <taxon>Bacilli</taxon>
        <taxon>Lactobacillales</taxon>
        <taxon>Streptococcaceae</taxon>
        <taxon>Streptococcus</taxon>
        <taxon>Streptococcus anginosus group</taxon>
    </lineage>
</organism>
<sequence>MDYRHLFRQMGIISRQAMMNMNHEASQYNLDNNLFLILIRIVEHEGLNQSQLSHMVKIDKTTLSRSLRKLEEKGFITKKVNSQNKKFKELFPTTKALQIYDRLIGFETTYIQSVMKALTSSELVQLEAILNKIENAQ</sequence>
<dbReference type="InterPro" id="IPR023187">
    <property type="entry name" value="Tscrpt_reg_MarR-type_CS"/>
</dbReference>
<dbReference type="Pfam" id="PF01047">
    <property type="entry name" value="MarR"/>
    <property type="match status" value="1"/>
</dbReference>
<dbReference type="PROSITE" id="PS01117">
    <property type="entry name" value="HTH_MARR_1"/>
    <property type="match status" value="1"/>
</dbReference>
<protein>
    <submittedName>
        <fullName evidence="5">Transcriptional regulator</fullName>
    </submittedName>
</protein>
<evidence type="ECO:0000313" key="5">
    <source>
        <dbReference type="EMBL" id="PRT69608.1"/>
    </source>
</evidence>
<evidence type="ECO:0000256" key="1">
    <source>
        <dbReference type="ARBA" id="ARBA00023015"/>
    </source>
</evidence>
<dbReference type="InterPro" id="IPR011991">
    <property type="entry name" value="ArsR-like_HTH"/>
</dbReference>
<gene>
    <name evidence="5" type="ORF">C6A27_07975</name>
</gene>
<dbReference type="AlphaFoldDB" id="A0A2T0G0P6"/>
<evidence type="ECO:0000259" key="4">
    <source>
        <dbReference type="PROSITE" id="PS50995"/>
    </source>
</evidence>
<dbReference type="Proteomes" id="UP000238573">
    <property type="component" value="Unassembled WGS sequence"/>
</dbReference>
<dbReference type="Gene3D" id="1.10.10.10">
    <property type="entry name" value="Winged helix-like DNA-binding domain superfamily/Winged helix DNA-binding domain"/>
    <property type="match status" value="1"/>
</dbReference>
<name>A0A2T0G0P6_STRAP</name>
<evidence type="ECO:0000313" key="6">
    <source>
        <dbReference type="Proteomes" id="UP000238573"/>
    </source>
</evidence>
<dbReference type="GO" id="GO:0003677">
    <property type="term" value="F:DNA binding"/>
    <property type="evidence" value="ECO:0007669"/>
    <property type="project" value="UniProtKB-KW"/>
</dbReference>
<reference evidence="5 6" key="1">
    <citation type="journal article" date="1993" name="J. Dent. Res.">
        <title>The isolation and characterization of milleri group streptococci from dental periapical abscesses.</title>
        <authorList>
            <person name="Fisher L.E."/>
            <person name="Russell R.R."/>
        </authorList>
    </citation>
    <scope>NUCLEOTIDE SEQUENCE [LARGE SCALE GENOMIC DNA]</scope>
    <source>
        <strain evidence="5 6">OUP21</strain>
    </source>
</reference>
<keyword evidence="3" id="KW-0804">Transcription</keyword>
<dbReference type="PRINTS" id="PR00598">
    <property type="entry name" value="HTHMARR"/>
</dbReference>